<dbReference type="Proteomes" id="UP000813427">
    <property type="component" value="Unassembled WGS sequence"/>
</dbReference>
<dbReference type="GO" id="GO:0006351">
    <property type="term" value="P:DNA-templated transcription"/>
    <property type="evidence" value="ECO:0007669"/>
    <property type="project" value="InterPro"/>
</dbReference>
<keyword evidence="3" id="KW-0539">Nucleus</keyword>
<dbReference type="InterPro" id="IPR007219">
    <property type="entry name" value="XnlR_reg_dom"/>
</dbReference>
<dbReference type="InterPro" id="IPR036864">
    <property type="entry name" value="Zn2-C6_fun-type_DNA-bd_sf"/>
</dbReference>
<evidence type="ECO:0000256" key="3">
    <source>
        <dbReference type="ARBA" id="ARBA00023242"/>
    </source>
</evidence>
<evidence type="ECO:0000256" key="2">
    <source>
        <dbReference type="ARBA" id="ARBA00022723"/>
    </source>
</evidence>
<accession>A0A8K0RT25</accession>
<dbReference type="Pfam" id="PF04082">
    <property type="entry name" value="Fungal_trans"/>
    <property type="match status" value="1"/>
</dbReference>
<dbReference type="PROSITE" id="PS00463">
    <property type="entry name" value="ZN2_CY6_FUNGAL_1"/>
    <property type="match status" value="1"/>
</dbReference>
<feature type="domain" description="Zn(2)-C6 fungal-type" evidence="4">
    <location>
        <begin position="12"/>
        <end position="41"/>
    </location>
</feature>
<dbReference type="InterPro" id="IPR050613">
    <property type="entry name" value="Sec_Metabolite_Reg"/>
</dbReference>
<name>A0A8K0RT25_9HYPO</name>
<dbReference type="GO" id="GO:0008270">
    <property type="term" value="F:zinc ion binding"/>
    <property type="evidence" value="ECO:0007669"/>
    <property type="project" value="InterPro"/>
</dbReference>
<dbReference type="CDD" id="cd00067">
    <property type="entry name" value="GAL4"/>
    <property type="match status" value="1"/>
</dbReference>
<dbReference type="GO" id="GO:0003677">
    <property type="term" value="F:DNA binding"/>
    <property type="evidence" value="ECO:0007669"/>
    <property type="project" value="InterPro"/>
</dbReference>
<evidence type="ECO:0000256" key="1">
    <source>
        <dbReference type="ARBA" id="ARBA00004123"/>
    </source>
</evidence>
<dbReference type="OrthoDB" id="2269373at2759"/>
<evidence type="ECO:0000313" key="5">
    <source>
        <dbReference type="EMBL" id="KAH7245217.1"/>
    </source>
</evidence>
<dbReference type="SUPFAM" id="SSF57701">
    <property type="entry name" value="Zn2/Cys6 DNA-binding domain"/>
    <property type="match status" value="1"/>
</dbReference>
<evidence type="ECO:0000259" key="4">
    <source>
        <dbReference type="PROSITE" id="PS50048"/>
    </source>
</evidence>
<dbReference type="SMART" id="SM00066">
    <property type="entry name" value="GAL4"/>
    <property type="match status" value="1"/>
</dbReference>
<keyword evidence="6" id="KW-1185">Reference proteome</keyword>
<gene>
    <name evidence="5" type="ORF">BKA59DRAFT_475505</name>
</gene>
<dbReference type="GO" id="GO:0000981">
    <property type="term" value="F:DNA-binding transcription factor activity, RNA polymerase II-specific"/>
    <property type="evidence" value="ECO:0007669"/>
    <property type="project" value="InterPro"/>
</dbReference>
<organism evidence="5 6">
    <name type="scientific">Fusarium tricinctum</name>
    <dbReference type="NCBI Taxonomy" id="61284"/>
    <lineage>
        <taxon>Eukaryota</taxon>
        <taxon>Fungi</taxon>
        <taxon>Dikarya</taxon>
        <taxon>Ascomycota</taxon>
        <taxon>Pezizomycotina</taxon>
        <taxon>Sordariomycetes</taxon>
        <taxon>Hypocreomycetidae</taxon>
        <taxon>Hypocreales</taxon>
        <taxon>Nectriaceae</taxon>
        <taxon>Fusarium</taxon>
        <taxon>Fusarium tricinctum species complex</taxon>
    </lineage>
</organism>
<dbReference type="PANTHER" id="PTHR31001">
    <property type="entry name" value="UNCHARACTERIZED TRANSCRIPTIONAL REGULATORY PROTEIN"/>
    <property type="match status" value="1"/>
</dbReference>
<dbReference type="InterPro" id="IPR001138">
    <property type="entry name" value="Zn2Cys6_DnaBD"/>
</dbReference>
<sequence length="630" mass="72038">MALLSEEPRKYACTICARRKVKCDKQLPCSNCRKAQTQCSYEAPQPPKPRKRAADEDLLARIAQYEQLMRENGIDYTQHTNVWVPSTLTPKSEKAASVVDELPAAEETELCLWSRLCPELKYPPLLSLRHRDDPYLHPLPPLHTMLFDCESRVHELHPEPKQIYFLWQKFVDAINPLIKIVHVPTLQKRILDAVWDPVNIPKPLVALMFAIYTLSVTAMTSEECMASFNQERGTLLTRYRSGTVRALAEADFLSTRDLEVLQALILFIFANPESEIASTLTASAVRIGQMMGLHKADSDTKLSFFEKEMRVRIWWQVKGLDFRVRAASAPAMKSAKFDLGDQRIPFNINDADLHPDMLEPQVEYQGPTEMLCVLMKFATTKWLASSPKAIKVFECMTPGFSKAQVSMKVENEVLSELEAIFEEKYLSKLDRCVPFYDLTYVMAKLVHARLRFKLHHPRGRTALGDGDVYMSKEESDILFNAALSFVELVQVGFKSKFSSQLFTHLSSTYQIDAYIHVISELRRRCSGPRIDQAWKLIDDLYAEHPELIDHVENSLFFALGNLTLEAWEARRKTVAESEKTPRCIEMLWSKRNVADGDIGMTTQGGTGLEGWEFDVGDGFDWNSWSDFLRF</sequence>
<comment type="caution">
    <text evidence="5">The sequence shown here is derived from an EMBL/GenBank/DDBJ whole genome shotgun (WGS) entry which is preliminary data.</text>
</comment>
<dbReference type="Gene3D" id="4.10.240.10">
    <property type="entry name" value="Zn(2)-C6 fungal-type DNA-binding domain"/>
    <property type="match status" value="1"/>
</dbReference>
<dbReference type="GO" id="GO:0005634">
    <property type="term" value="C:nucleus"/>
    <property type="evidence" value="ECO:0007669"/>
    <property type="project" value="UniProtKB-SubCell"/>
</dbReference>
<keyword evidence="2" id="KW-0479">Metal-binding</keyword>
<dbReference type="Pfam" id="PF00172">
    <property type="entry name" value="Zn_clus"/>
    <property type="match status" value="1"/>
</dbReference>
<comment type="subcellular location">
    <subcellularLocation>
        <location evidence="1">Nucleus</location>
    </subcellularLocation>
</comment>
<proteinExistence type="predicted"/>
<dbReference type="CDD" id="cd12148">
    <property type="entry name" value="fungal_TF_MHR"/>
    <property type="match status" value="1"/>
</dbReference>
<dbReference type="PROSITE" id="PS50048">
    <property type="entry name" value="ZN2_CY6_FUNGAL_2"/>
    <property type="match status" value="1"/>
</dbReference>
<evidence type="ECO:0000313" key="6">
    <source>
        <dbReference type="Proteomes" id="UP000813427"/>
    </source>
</evidence>
<dbReference type="AlphaFoldDB" id="A0A8K0RT25"/>
<dbReference type="PANTHER" id="PTHR31001:SF85">
    <property type="entry name" value="ZN(II)2CYS6 TRANSCRIPTION FACTOR (EUROFUNG)"/>
    <property type="match status" value="1"/>
</dbReference>
<dbReference type="EMBL" id="JAGPXF010000004">
    <property type="protein sequence ID" value="KAH7245217.1"/>
    <property type="molecule type" value="Genomic_DNA"/>
</dbReference>
<protein>
    <recommendedName>
        <fullName evidence="4">Zn(2)-C6 fungal-type domain-containing protein</fullName>
    </recommendedName>
</protein>
<reference evidence="5" key="1">
    <citation type="journal article" date="2021" name="Nat. Commun.">
        <title>Genetic determinants of endophytism in the Arabidopsis root mycobiome.</title>
        <authorList>
            <person name="Mesny F."/>
            <person name="Miyauchi S."/>
            <person name="Thiergart T."/>
            <person name="Pickel B."/>
            <person name="Atanasova L."/>
            <person name="Karlsson M."/>
            <person name="Huettel B."/>
            <person name="Barry K.W."/>
            <person name="Haridas S."/>
            <person name="Chen C."/>
            <person name="Bauer D."/>
            <person name="Andreopoulos W."/>
            <person name="Pangilinan J."/>
            <person name="LaButti K."/>
            <person name="Riley R."/>
            <person name="Lipzen A."/>
            <person name="Clum A."/>
            <person name="Drula E."/>
            <person name="Henrissat B."/>
            <person name="Kohler A."/>
            <person name="Grigoriev I.V."/>
            <person name="Martin F.M."/>
            <person name="Hacquard S."/>
        </authorList>
    </citation>
    <scope>NUCLEOTIDE SEQUENCE</scope>
    <source>
        <strain evidence="5">MPI-SDFR-AT-0068</strain>
    </source>
</reference>